<comment type="caution">
    <text evidence="2">The sequence shown here is derived from an EMBL/GenBank/DDBJ whole genome shotgun (WGS) entry which is preliminary data.</text>
</comment>
<feature type="chain" id="PRO_5038449910" description="Lipoprotein" evidence="1">
    <location>
        <begin position="21"/>
        <end position="145"/>
    </location>
</feature>
<evidence type="ECO:0000256" key="1">
    <source>
        <dbReference type="SAM" id="SignalP"/>
    </source>
</evidence>
<keyword evidence="1" id="KW-0732">Signal</keyword>
<evidence type="ECO:0000313" key="3">
    <source>
        <dbReference type="Proteomes" id="UP000230914"/>
    </source>
</evidence>
<feature type="signal peptide" evidence="1">
    <location>
        <begin position="1"/>
        <end position="20"/>
    </location>
</feature>
<protein>
    <recommendedName>
        <fullName evidence="4">Lipoprotein</fullName>
    </recommendedName>
</protein>
<dbReference type="AlphaFoldDB" id="A0A2G6KAU6"/>
<name>A0A2G6KAU6_9ACTN</name>
<accession>A0A2G6KAU6</accession>
<reference evidence="2 3" key="1">
    <citation type="submission" date="2017-10" db="EMBL/GenBank/DDBJ databases">
        <title>Novel microbial diversity and functional potential in the marine mammal oral microbiome.</title>
        <authorList>
            <person name="Dudek N.K."/>
            <person name="Sun C.L."/>
            <person name="Burstein D."/>
            <person name="Kantor R.S."/>
            <person name="Aliaga Goltsman D.S."/>
            <person name="Bik E.M."/>
            <person name="Thomas B.C."/>
            <person name="Banfield J.F."/>
            <person name="Relman D.A."/>
        </authorList>
    </citation>
    <scope>NUCLEOTIDE SEQUENCE [LARGE SCALE GENOMIC DNA]</scope>
    <source>
        <strain evidence="2">DOLJORAL78_61_10</strain>
    </source>
</reference>
<gene>
    <name evidence="2" type="ORF">CSA55_02950</name>
</gene>
<dbReference type="Proteomes" id="UP000230914">
    <property type="component" value="Unassembled WGS sequence"/>
</dbReference>
<evidence type="ECO:0000313" key="2">
    <source>
        <dbReference type="EMBL" id="PIE32791.1"/>
    </source>
</evidence>
<dbReference type="PROSITE" id="PS51257">
    <property type="entry name" value="PROKAR_LIPOPROTEIN"/>
    <property type="match status" value="1"/>
</dbReference>
<proteinExistence type="predicted"/>
<organism evidence="2 3">
    <name type="scientific">Ilumatobacter coccineus</name>
    <dbReference type="NCBI Taxonomy" id="467094"/>
    <lineage>
        <taxon>Bacteria</taxon>
        <taxon>Bacillati</taxon>
        <taxon>Actinomycetota</taxon>
        <taxon>Acidimicrobiia</taxon>
        <taxon>Acidimicrobiales</taxon>
        <taxon>Ilumatobacteraceae</taxon>
        <taxon>Ilumatobacter</taxon>
    </lineage>
</organism>
<sequence>MARLAPLLATAAALTLTACGGGDQATSNGVEFCRYASEQTSMIVAPPLSTEAELDATLEFYRLMGQLAPQSIARQWNDLVVSMETASSIVPGNPESEQAVALTAYATERSAYEVKVWIERNCGVVLPITTIAPHDPIPAVEPDES</sequence>
<dbReference type="EMBL" id="PDSL01000042">
    <property type="protein sequence ID" value="PIE32791.1"/>
    <property type="molecule type" value="Genomic_DNA"/>
</dbReference>
<evidence type="ECO:0008006" key="4">
    <source>
        <dbReference type="Google" id="ProtNLM"/>
    </source>
</evidence>